<dbReference type="InterPro" id="IPR054613">
    <property type="entry name" value="Peptidase_S78_dom"/>
</dbReference>
<name>X0RZT1_9ZZZZ</name>
<dbReference type="EMBL" id="BARS01005166">
    <property type="protein sequence ID" value="GAF69242.1"/>
    <property type="molecule type" value="Genomic_DNA"/>
</dbReference>
<sequence>MLVGYAAVFYRKGDPATEYELWDGVVERVMPGAFDRALREKDDVRGLFNHDRTLLLGRTSSGTMRLSVDQVGLKYAIDVPDTQAGRDVIIVAERGDLSGSSFSFLPDDSGGVLWREEEDGDIRELHSVKLYDVGPVTFPAYEGTTAGVRGHNAGGG</sequence>
<evidence type="ECO:0000256" key="1">
    <source>
        <dbReference type="ARBA" id="ARBA00022612"/>
    </source>
</evidence>
<dbReference type="GO" id="GO:0008233">
    <property type="term" value="F:peptidase activity"/>
    <property type="evidence" value="ECO:0007669"/>
    <property type="project" value="UniProtKB-KW"/>
</dbReference>
<organism evidence="5">
    <name type="scientific">marine sediment metagenome</name>
    <dbReference type="NCBI Taxonomy" id="412755"/>
    <lineage>
        <taxon>unclassified sequences</taxon>
        <taxon>metagenomes</taxon>
        <taxon>ecological metagenomes</taxon>
    </lineage>
</organism>
<reference evidence="5" key="1">
    <citation type="journal article" date="2014" name="Front. Microbiol.">
        <title>High frequency of phylogenetically diverse reductive dehalogenase-homologous genes in deep subseafloor sedimentary metagenomes.</title>
        <authorList>
            <person name="Kawai M."/>
            <person name="Futagami T."/>
            <person name="Toyoda A."/>
            <person name="Takaki Y."/>
            <person name="Nishi S."/>
            <person name="Hori S."/>
            <person name="Arai W."/>
            <person name="Tsubouchi T."/>
            <person name="Morono Y."/>
            <person name="Uchiyama I."/>
            <person name="Ito T."/>
            <person name="Fujiyama A."/>
            <person name="Inagaki F."/>
            <person name="Takami H."/>
        </authorList>
    </citation>
    <scope>NUCLEOTIDE SEQUENCE</scope>
    <source>
        <strain evidence="5">Expedition CK06-06</strain>
    </source>
</reference>
<dbReference type="NCBIfam" id="TIGR01543">
    <property type="entry name" value="proheadase_HK97"/>
    <property type="match status" value="1"/>
</dbReference>
<proteinExistence type="predicted"/>
<evidence type="ECO:0000256" key="2">
    <source>
        <dbReference type="ARBA" id="ARBA00022670"/>
    </source>
</evidence>
<evidence type="ECO:0000259" key="4">
    <source>
        <dbReference type="Pfam" id="PF04586"/>
    </source>
</evidence>
<feature type="non-terminal residue" evidence="5">
    <location>
        <position position="156"/>
    </location>
</feature>
<feature type="domain" description="Prohead serine protease" evidence="4">
    <location>
        <begin position="2"/>
        <end position="147"/>
    </location>
</feature>
<accession>X0RZT1</accession>
<dbReference type="AlphaFoldDB" id="X0RZT1"/>
<evidence type="ECO:0000313" key="5">
    <source>
        <dbReference type="EMBL" id="GAF69242.1"/>
    </source>
</evidence>
<keyword evidence="2" id="KW-0645">Protease</keyword>
<dbReference type="GO" id="GO:0006508">
    <property type="term" value="P:proteolysis"/>
    <property type="evidence" value="ECO:0007669"/>
    <property type="project" value="UniProtKB-KW"/>
</dbReference>
<dbReference type="Pfam" id="PF04586">
    <property type="entry name" value="Peptidase_S78"/>
    <property type="match status" value="1"/>
</dbReference>
<gene>
    <name evidence="5" type="ORF">S01H1_10112</name>
</gene>
<comment type="caution">
    <text evidence="5">The sequence shown here is derived from an EMBL/GenBank/DDBJ whole genome shotgun (WGS) entry which is preliminary data.</text>
</comment>
<keyword evidence="3" id="KW-0378">Hydrolase</keyword>
<keyword evidence="1" id="KW-1188">Viral release from host cell</keyword>
<evidence type="ECO:0000256" key="3">
    <source>
        <dbReference type="ARBA" id="ARBA00022801"/>
    </source>
</evidence>
<protein>
    <recommendedName>
        <fullName evidence="4">Prohead serine protease domain-containing protein</fullName>
    </recommendedName>
</protein>
<dbReference type="InterPro" id="IPR006433">
    <property type="entry name" value="Prohead_protease"/>
</dbReference>